<dbReference type="AlphaFoldDB" id="K4KJG4"/>
<accession>K4KJG4</accession>
<sequence>MKALFALTAASLMSLSAHAGLSQSDARDLCEAEVQKTYADQSDFQFRRNSMSDYRRGSYTLMFNYRAQEAGETVSRKVKCVVAKEAGVIETLEVDSGRWNF</sequence>
<keyword evidence="1" id="KW-0732">Signal</keyword>
<evidence type="ECO:0000313" key="3">
    <source>
        <dbReference type="Proteomes" id="UP000000466"/>
    </source>
</evidence>
<name>K4KJG4_SIMAS</name>
<dbReference type="EMBL" id="CP003746">
    <property type="protein sequence ID" value="AFU99279.1"/>
    <property type="molecule type" value="Genomic_DNA"/>
</dbReference>
<evidence type="ECO:0000313" key="2">
    <source>
        <dbReference type="EMBL" id="AFU99279.1"/>
    </source>
</evidence>
<dbReference type="KEGG" id="saga:M5M_10490"/>
<organism evidence="2 3">
    <name type="scientific">Simiduia agarivorans (strain DSM 21679 / JCM 13881 / BCRC 17597 / SA1)</name>
    <dbReference type="NCBI Taxonomy" id="1117647"/>
    <lineage>
        <taxon>Bacteria</taxon>
        <taxon>Pseudomonadati</taxon>
        <taxon>Pseudomonadota</taxon>
        <taxon>Gammaproteobacteria</taxon>
        <taxon>Cellvibrionales</taxon>
        <taxon>Cellvibrionaceae</taxon>
        <taxon>Simiduia</taxon>
    </lineage>
</organism>
<feature type="signal peptide" evidence="1">
    <location>
        <begin position="1"/>
        <end position="19"/>
    </location>
</feature>
<gene>
    <name evidence="2" type="ordered locus">M5M_10490</name>
</gene>
<reference evidence="2 3" key="1">
    <citation type="journal article" date="2013" name="Genome Announc.">
        <title>Complete genome sequence of Simiduia agarivorans SA1(T), a marine bacterium able to degrade a variety of polysaccharides.</title>
        <authorList>
            <person name="Lin S.Y."/>
            <person name="Shieh W.Y."/>
            <person name="Chen J.S."/>
            <person name="Tang S.L."/>
        </authorList>
    </citation>
    <scope>NUCLEOTIDE SEQUENCE [LARGE SCALE GENOMIC DNA]</scope>
    <source>
        <strain evidence="3">DSM 21679 / JCM 13881 / BCRC 17597 / SA1</strain>
    </source>
</reference>
<dbReference type="RefSeq" id="WP_015047443.1">
    <property type="nucleotide sequence ID" value="NC_018868.3"/>
</dbReference>
<evidence type="ECO:0000256" key="1">
    <source>
        <dbReference type="SAM" id="SignalP"/>
    </source>
</evidence>
<dbReference type="Proteomes" id="UP000000466">
    <property type="component" value="Chromosome"/>
</dbReference>
<keyword evidence="3" id="KW-1185">Reference proteome</keyword>
<feature type="chain" id="PRO_5003878360" evidence="1">
    <location>
        <begin position="20"/>
        <end position="101"/>
    </location>
</feature>
<dbReference type="HOGENOM" id="CLU_2289774_0_0_6"/>
<protein>
    <submittedName>
        <fullName evidence="2">Uncharacterized protein</fullName>
    </submittedName>
</protein>
<proteinExistence type="predicted"/>